<reference evidence="1" key="1">
    <citation type="submission" date="2016-10" db="EMBL/GenBank/DDBJ databases">
        <authorList>
            <person name="de Groot N.N."/>
        </authorList>
    </citation>
    <scope>NUCLEOTIDE SEQUENCE</scope>
</reference>
<proteinExistence type="predicted"/>
<organism evidence="1">
    <name type="scientific">hydrothermal vent metagenome</name>
    <dbReference type="NCBI Taxonomy" id="652676"/>
    <lineage>
        <taxon>unclassified sequences</taxon>
        <taxon>metagenomes</taxon>
        <taxon>ecological metagenomes</taxon>
    </lineage>
</organism>
<keyword evidence="1" id="KW-0648">Protein biosynthesis</keyword>
<name>A0A1W1C2L9_9ZZZZ</name>
<dbReference type="GO" id="GO:0003743">
    <property type="term" value="F:translation initiation factor activity"/>
    <property type="evidence" value="ECO:0007669"/>
    <property type="project" value="UniProtKB-KW"/>
</dbReference>
<dbReference type="EMBL" id="FPHD01000053">
    <property type="protein sequence ID" value="SFV59985.1"/>
    <property type="molecule type" value="Genomic_DNA"/>
</dbReference>
<protein>
    <submittedName>
        <fullName evidence="1">Transcription initiation factor IIF alpha subunit</fullName>
    </submittedName>
</protein>
<accession>A0A1W1C2L9</accession>
<dbReference type="AlphaFoldDB" id="A0A1W1C2L9"/>
<sequence>MNILLINSNPVVSRLISLCMREEDTVFEEVESVNDVTLDRYAVVFVDDRSYNENTKRVLENLMIRKKVFLSSTEANEEISELFDEVIKKPFLPSQIRAVLKAMDERESVEKAMNVPSIFPLASEKKTEQEHVDDIVRVNDTNVLDSNEIEKIKALLEMEEEDEVPSVEALDEEEIEARKVEMIKQQLEADGLEIVSEEEYVEALSSKAPKKKKKNKSKKNKEETFNFEKALLSAVEGMKVKKIKKLLKGAEVTIKIDFKGKK</sequence>
<keyword evidence="1" id="KW-0396">Initiation factor</keyword>
<gene>
    <name evidence="1" type="ORF">MNB_SV-8-72</name>
</gene>
<evidence type="ECO:0000313" key="1">
    <source>
        <dbReference type="EMBL" id="SFV59985.1"/>
    </source>
</evidence>